<feature type="chain" id="PRO_5020331247" evidence="1">
    <location>
        <begin position="25"/>
        <end position="135"/>
    </location>
</feature>
<dbReference type="RefSeq" id="WP_137098109.1">
    <property type="nucleotide sequence ID" value="NZ_CP039865.1"/>
</dbReference>
<evidence type="ECO:0000256" key="1">
    <source>
        <dbReference type="SAM" id="SignalP"/>
    </source>
</evidence>
<name>A0A4D7QDN6_9HYPH</name>
<gene>
    <name evidence="2" type="ORF">E8L99_02750</name>
</gene>
<dbReference type="OrthoDB" id="8480764at2"/>
<evidence type="ECO:0000313" key="3">
    <source>
        <dbReference type="Proteomes" id="UP000298588"/>
    </source>
</evidence>
<sequence length="135" mass="14995">MQLRPALAVLGVAATLAMATPARAEGQQAYHLGMLPETYRGQLMQRVDSYALVETFLKACGRPPALESRLRRLVRGCIEPATVNMLAQHYRRALAARAHHRWDCVSASGRQMIARSEDAIRLTVADVTRLCQTPR</sequence>
<dbReference type="KEGG" id="paqt:E8L99_02750"/>
<organism evidence="2 3">
    <name type="scientific">Phreatobacter aquaticus</name>
    <dbReference type="NCBI Taxonomy" id="2570229"/>
    <lineage>
        <taxon>Bacteria</taxon>
        <taxon>Pseudomonadati</taxon>
        <taxon>Pseudomonadota</taxon>
        <taxon>Alphaproteobacteria</taxon>
        <taxon>Hyphomicrobiales</taxon>
        <taxon>Phreatobacteraceae</taxon>
        <taxon>Phreatobacter</taxon>
    </lineage>
</organism>
<dbReference type="AlphaFoldDB" id="A0A4D7QDN6"/>
<dbReference type="Proteomes" id="UP000298588">
    <property type="component" value="Chromosome"/>
</dbReference>
<keyword evidence="1" id="KW-0732">Signal</keyword>
<protein>
    <submittedName>
        <fullName evidence="2">Uncharacterized protein</fullName>
    </submittedName>
</protein>
<keyword evidence="3" id="KW-1185">Reference proteome</keyword>
<dbReference type="EMBL" id="CP039865">
    <property type="protein sequence ID" value="QCK84775.1"/>
    <property type="molecule type" value="Genomic_DNA"/>
</dbReference>
<proteinExistence type="predicted"/>
<feature type="signal peptide" evidence="1">
    <location>
        <begin position="1"/>
        <end position="24"/>
    </location>
</feature>
<reference evidence="2 3" key="1">
    <citation type="submission" date="2019-04" db="EMBL/GenBank/DDBJ databases">
        <title>Phreatobacter aquaticus sp. nov.</title>
        <authorList>
            <person name="Choi A."/>
            <person name="Baek K."/>
        </authorList>
    </citation>
    <scope>NUCLEOTIDE SEQUENCE [LARGE SCALE GENOMIC DNA]</scope>
    <source>
        <strain evidence="2 3">NMCR1094</strain>
    </source>
</reference>
<evidence type="ECO:0000313" key="2">
    <source>
        <dbReference type="EMBL" id="QCK84775.1"/>
    </source>
</evidence>
<accession>A0A4D7QDN6</accession>